<evidence type="ECO:0000256" key="2">
    <source>
        <dbReference type="PROSITE-ProRule" id="PRU00285"/>
    </source>
</evidence>
<dbReference type="GO" id="GO:0042026">
    <property type="term" value="P:protein refolding"/>
    <property type="evidence" value="ECO:0007669"/>
    <property type="project" value="TreeGrafter"/>
</dbReference>
<keyword evidence="5" id="KW-1185">Reference proteome</keyword>
<dbReference type="GO" id="GO:0005634">
    <property type="term" value="C:nucleus"/>
    <property type="evidence" value="ECO:0007669"/>
    <property type="project" value="TreeGrafter"/>
</dbReference>
<dbReference type="AlphaFoldDB" id="A0A0N5BXD2"/>
<comment type="similarity">
    <text evidence="2 3">Belongs to the small heat shock protein (HSP20) family.</text>
</comment>
<evidence type="ECO:0000313" key="5">
    <source>
        <dbReference type="Proteomes" id="UP000046392"/>
    </source>
</evidence>
<dbReference type="GO" id="GO:0009408">
    <property type="term" value="P:response to heat"/>
    <property type="evidence" value="ECO:0007669"/>
    <property type="project" value="TreeGrafter"/>
</dbReference>
<proteinExistence type="inferred from homology"/>
<dbReference type="Proteomes" id="UP000046392">
    <property type="component" value="Unplaced"/>
</dbReference>
<dbReference type="InterPro" id="IPR008978">
    <property type="entry name" value="HSP20-like_chaperone"/>
</dbReference>
<dbReference type="PANTHER" id="PTHR45640">
    <property type="entry name" value="HEAT SHOCK PROTEIN HSP-12.2-RELATED"/>
    <property type="match status" value="1"/>
</dbReference>
<dbReference type="CDD" id="cd06526">
    <property type="entry name" value="metazoan_ACD"/>
    <property type="match status" value="1"/>
</dbReference>
<dbReference type="PROSITE" id="PS01031">
    <property type="entry name" value="SHSP"/>
    <property type="match status" value="1"/>
</dbReference>
<evidence type="ECO:0000256" key="1">
    <source>
        <dbReference type="ARBA" id="ARBA00023016"/>
    </source>
</evidence>
<dbReference type="GO" id="GO:0005737">
    <property type="term" value="C:cytoplasm"/>
    <property type="evidence" value="ECO:0007669"/>
    <property type="project" value="TreeGrafter"/>
</dbReference>
<dbReference type="SUPFAM" id="SSF49764">
    <property type="entry name" value="HSP20-like chaperones"/>
    <property type="match status" value="1"/>
</dbReference>
<evidence type="ECO:0000259" key="4">
    <source>
        <dbReference type="PROSITE" id="PS01031"/>
    </source>
</evidence>
<dbReference type="STRING" id="174720.A0A0N5BXD2"/>
<protein>
    <submittedName>
        <fullName evidence="6">SHSP domain-containing protein</fullName>
    </submittedName>
</protein>
<evidence type="ECO:0000313" key="6">
    <source>
        <dbReference type="WBParaSite" id="SPAL_0001046300.1"/>
    </source>
</evidence>
<evidence type="ECO:0000256" key="3">
    <source>
        <dbReference type="RuleBase" id="RU003616"/>
    </source>
</evidence>
<dbReference type="InterPro" id="IPR002068">
    <property type="entry name" value="A-crystallin/Hsp20_dom"/>
</dbReference>
<organism evidence="5 6">
    <name type="scientific">Strongyloides papillosus</name>
    <name type="common">Intestinal threadworm</name>
    <dbReference type="NCBI Taxonomy" id="174720"/>
    <lineage>
        <taxon>Eukaryota</taxon>
        <taxon>Metazoa</taxon>
        <taxon>Ecdysozoa</taxon>
        <taxon>Nematoda</taxon>
        <taxon>Chromadorea</taxon>
        <taxon>Rhabditida</taxon>
        <taxon>Tylenchina</taxon>
        <taxon>Panagrolaimomorpha</taxon>
        <taxon>Strongyloidoidea</taxon>
        <taxon>Strongyloididae</taxon>
        <taxon>Strongyloides</taxon>
    </lineage>
</organism>
<dbReference type="Gene3D" id="2.60.40.790">
    <property type="match status" value="1"/>
</dbReference>
<name>A0A0N5BXD2_STREA</name>
<sequence>MLRYCTILYYIYQLRNIFSPFYEARRMFDEIDKMFNFPCYYRDTQIGGPYKFGEGCDEIINKDGDLSIKMDVSHFGPNELKVDVIDRCLVVQGNHQERNDNYGSIQRMFVRKYLLPDGIKENDVTSELTKDGFLTIKAKNQEAIEENKIKNIPITYK</sequence>
<dbReference type="GO" id="GO:0051082">
    <property type="term" value="F:unfolded protein binding"/>
    <property type="evidence" value="ECO:0007669"/>
    <property type="project" value="TreeGrafter"/>
</dbReference>
<reference evidence="6" key="1">
    <citation type="submission" date="2017-02" db="UniProtKB">
        <authorList>
            <consortium name="WormBaseParasite"/>
        </authorList>
    </citation>
    <scope>IDENTIFICATION</scope>
</reference>
<dbReference type="PRINTS" id="PR00299">
    <property type="entry name" value="ACRYSTALLIN"/>
</dbReference>
<keyword evidence="1" id="KW-0346">Stress response</keyword>
<dbReference type="WBParaSite" id="SPAL_0001046300.1">
    <property type="protein sequence ID" value="SPAL_0001046300.1"/>
    <property type="gene ID" value="SPAL_0001046300"/>
</dbReference>
<accession>A0A0N5BXD2</accession>
<dbReference type="InterPro" id="IPR001436">
    <property type="entry name" value="Alpha-crystallin/sHSP_animal"/>
</dbReference>
<feature type="domain" description="SHSP" evidence="4">
    <location>
        <begin position="41"/>
        <end position="155"/>
    </location>
</feature>
<dbReference type="PANTHER" id="PTHR45640:SF13">
    <property type="entry name" value="HEAT SHOCK PROTEIN 22-RELATED"/>
    <property type="match status" value="1"/>
</dbReference>
<dbReference type="Pfam" id="PF00011">
    <property type="entry name" value="HSP20"/>
    <property type="match status" value="1"/>
</dbReference>